<dbReference type="Pfam" id="PF18819">
    <property type="entry name" value="MuF_C"/>
    <property type="match status" value="1"/>
</dbReference>
<evidence type="ECO:0000313" key="3">
    <source>
        <dbReference type="EMBL" id="DAF99168.1"/>
    </source>
</evidence>
<name>A0A8S5UXF4_9CAUD</name>
<evidence type="ECO:0000259" key="2">
    <source>
        <dbReference type="Pfam" id="PF18819"/>
    </source>
</evidence>
<protein>
    <submittedName>
        <fullName evidence="3">Crystallin beta/gamma motif-containing protein</fullName>
    </submittedName>
</protein>
<feature type="domain" description="Phage MuF C-terminal" evidence="2">
    <location>
        <begin position="619"/>
        <end position="713"/>
    </location>
</feature>
<sequence length="2187" mass="244426">MARSVLYDVAAAGKFIPDDLKTKALQGANANNISLQMAARNPDYYLPKNFDYDWNKYEKIAPRTAEALKDPVLMSIAGTKAAEFWGEQENNWKSITALKNGFKNVARSGYGAIALLADLGADKKDVDLTTESKVFSADTIGRLLYAVGGDKLKTIGTEAKRIGGSEIFKPEEVKAETAAGQFYYDLLQNAPQLASQVGVAISTGGWSAAAFMGSQIAGGQYLDLTEAGVSNDRARAAASLNAVAQSALEKVGLGKVMGAGARAAKIATMGGKAKEVFKTALTEGITEWIQEYPDAAAEIWAKNANLSTQEQILKFYQEFGEITKRGAYSGAIGAVFGGLGGSVSIAVDRNANRVMQEQAVRTAETMKNSKDVDITASKLVLNQTTEEKAYVDAETLFTYAQANPNLDVKDTFGIEVSELQAAAVRGEDIEMPMGTYCAAEAQNPGFFQAVSNNVAFEQGGYTEERARNKKALQSAYKKALENDEEFRTAVDTFRNELTEAGLNQKETGDVLAILTSRAMIANPDDPMQYFRDNPLSFKRVVSTPNGRYMQTKSANEKLLEDENNFSGIVDEYKAGTLNETKPYKVMTTPLAINLAGGKILPVTIDGGRINHIFEKHFDGMTPDLLKQLPRAFADPIMVLDSYSGRKVVVLDLKDAQGSTIIVPLDLDVSRDRYKVNAINSAYGKGGANGTNYNWFIEHNIKKGRVVYVNKEKTAKWLQSDSSDSAIKGTDLDGFLNNSIPDENALRKRREEMQGYYQTAFHGSPHKFEKFDLGSVGTGTGIQAHGWGLYFAFSKNTAKRYRDRLKGRRDTYTGEGSLVEVEIPENDVLLDENKSIEKQPPKVREIIKAELERIGGSANSGRSFYKELMFEMKRRGAENPARAASEHLNKLGIKGIKYVGMVDGESYVIFDDQAIKIINSYNQKVNNDKKGAITWDEEGKAIISLFEGADMSTVIHEAVGHYFIENLMREGALPNATEQMKKDRQTMLDYAGVTKDWDSLSQEEKTAAHERWAEAAETYMLEGKAPSKELQPVFNRFKKWLLAIYNAVFSDKRSKNAVPINDEVRQVFDRMLASEEQISEMERIDGYFSALPDVVLDTLSEPRKQMLRNFAAKAHDKAVQLLTKESLVNFNQERKDRIQKYREDVEPQVKEAIAKQPLYMASEQILDIASDLKTAKGVANRYLEGNFDESKMATFDMIAEANGFTSGDELAKTIMSEPSFNGAVNRHIDEMVQDAFPDIYKERGLAEEAARDAMYNDESGLLINTEAQLIEDKAQGLLKGQRDAETLRKLAVARRQTAKIQAQMDLQNRVKLKEALNTQKYITAERNAAAKAAVALENDDYSAAVRYKNVQAFNHACVVESVRLRNQYAKWQNYFRKQAKAKRETWGNERNFIQAAAIMERFGYKRKDYSDFEKTETLSDYLNDMDDLYDNVAVADWIMDENVSITNPRERMTASQLEDIVNALKNIKAIAKQEMSINALQKGATYAEFKAEAQDTLNKLKTIWKPQVGVAQQPTVMEKLKASLRSTDNLFEMMDDWQYGFFSKHFGAAIREAADNETRKVLEYEEKTAQAYREWLPDKAAEKAADYQEKYDELGTSVDKHVLVKMLMNLGNESSARVLCSTRPVGFESSALWVDGDIVQTKINLLDFLGRNLTEADIKYAQAKIDIAEMYWSEMEALETRWTGFSPKKVEASPVELTLSDGKTVVMRGGYFPLMRDGDTGSKHAGQEVISDTDPRQGRNIRTMSTRRGHLKERVKAKYPVNLKRGAEFNVAMDAIHDLCFREVMGDFRKIMNDQEMYTLIKEKLGLADFSAFKEYLERAANPQGTNSGSVGESWMGSVANWLRARTVNAAIMLNLKTAVQNLGNPLLYGNAVDGFGYSDVVAAVSNYSMNMQLAEGYKSAKEFVYSKAPWMKERSVLPDISLRDMKEMESLNPIEKKAVEFGTRLLVATDNLSAIPVWMQAYGKKIRAGASEAEAVDFANTVIRRTLGSSRVTEVAPLLRGGPMLKLFTTFQGFFNTQYNQWAREYNIFLKEKDIMRLTSFVGAKFVMFAFINLMLSAEDPFEEDKDEYQKISKELLTYPMSLAGPVGQVGNAIWSRALGMQTYGYRMTAVQGTIEQMERAAGKVQKVYQDKADYDELVEPTATFVGTALGVPAQLNKLFFNGYDILFNDMEPEVGDIFRRRPKKER</sequence>
<reference evidence="3" key="1">
    <citation type="journal article" date="2021" name="Proc. Natl. Acad. Sci. U.S.A.">
        <title>A Catalog of Tens of Thousands of Viruses from Human Metagenomes Reveals Hidden Associations with Chronic Diseases.</title>
        <authorList>
            <person name="Tisza M.J."/>
            <person name="Buck C.B."/>
        </authorList>
    </citation>
    <scope>NUCLEOTIDE SEQUENCE</scope>
    <source>
        <strain evidence="3">CtW0z17</strain>
    </source>
</reference>
<feature type="region of interest" description="Disordered" evidence="1">
    <location>
        <begin position="1719"/>
        <end position="1738"/>
    </location>
</feature>
<dbReference type="EMBL" id="BK016161">
    <property type="protein sequence ID" value="DAF99168.1"/>
    <property type="molecule type" value="Genomic_DNA"/>
</dbReference>
<proteinExistence type="predicted"/>
<accession>A0A8S5UXF4</accession>
<evidence type="ECO:0000256" key="1">
    <source>
        <dbReference type="SAM" id="MobiDB-lite"/>
    </source>
</evidence>
<organism evidence="3">
    <name type="scientific">Podoviridae sp. ctW0z17</name>
    <dbReference type="NCBI Taxonomy" id="2825254"/>
    <lineage>
        <taxon>Viruses</taxon>
        <taxon>Duplodnaviria</taxon>
        <taxon>Heunggongvirae</taxon>
        <taxon>Uroviricota</taxon>
        <taxon>Caudoviricetes</taxon>
    </lineage>
</organism>
<dbReference type="InterPro" id="IPR041131">
    <property type="entry name" value="MuF_C"/>
</dbReference>